<keyword evidence="2" id="KW-1185">Reference proteome</keyword>
<sequence length="208" mass="23113">MYTSMYYILTYFSGSFGRYNMHAKIFCWLMTVYPIFTALAGFQFTNLLPYILQVVSTITGYYTAHLLNCKPELTSYSKTHQSPKDNSLNGHQIAANLAPPKIQTYAEVVACLKEVKTKPTVNSSNDYQQLPVFRPEGVVQLNYSGDVVNSGGRTKHHHFYSPEQTQPGSAALKTLSQDPCPASVLSAKLNPAKIEEAKTHGIKAPAVW</sequence>
<evidence type="ECO:0000313" key="2">
    <source>
        <dbReference type="Proteomes" id="UP001165960"/>
    </source>
</evidence>
<reference evidence="1" key="1">
    <citation type="submission" date="2022-04" db="EMBL/GenBank/DDBJ databases">
        <title>Genome of the entomopathogenic fungus Entomophthora muscae.</title>
        <authorList>
            <person name="Elya C."/>
            <person name="Lovett B.R."/>
            <person name="Lee E."/>
            <person name="Macias A.M."/>
            <person name="Hajek A.E."/>
            <person name="De Bivort B.L."/>
            <person name="Kasson M.T."/>
            <person name="De Fine Licht H.H."/>
            <person name="Stajich J.E."/>
        </authorList>
    </citation>
    <scope>NUCLEOTIDE SEQUENCE</scope>
    <source>
        <strain evidence="1">Berkeley</strain>
    </source>
</reference>
<name>A0ACC2RRG3_9FUNG</name>
<gene>
    <name evidence="1" type="ORF">DSO57_1031914</name>
</gene>
<proteinExistence type="predicted"/>
<protein>
    <submittedName>
        <fullName evidence="1">Uncharacterized protein</fullName>
    </submittedName>
</protein>
<organism evidence="1 2">
    <name type="scientific">Entomophthora muscae</name>
    <dbReference type="NCBI Taxonomy" id="34485"/>
    <lineage>
        <taxon>Eukaryota</taxon>
        <taxon>Fungi</taxon>
        <taxon>Fungi incertae sedis</taxon>
        <taxon>Zoopagomycota</taxon>
        <taxon>Entomophthoromycotina</taxon>
        <taxon>Entomophthoromycetes</taxon>
        <taxon>Entomophthorales</taxon>
        <taxon>Entomophthoraceae</taxon>
        <taxon>Entomophthora</taxon>
    </lineage>
</organism>
<comment type="caution">
    <text evidence="1">The sequence shown here is derived from an EMBL/GenBank/DDBJ whole genome shotgun (WGS) entry which is preliminary data.</text>
</comment>
<accession>A0ACC2RRG3</accession>
<dbReference type="EMBL" id="QTSX02006624">
    <property type="protein sequence ID" value="KAJ9052681.1"/>
    <property type="molecule type" value="Genomic_DNA"/>
</dbReference>
<evidence type="ECO:0000313" key="1">
    <source>
        <dbReference type="EMBL" id="KAJ9052681.1"/>
    </source>
</evidence>
<dbReference type="Proteomes" id="UP001165960">
    <property type="component" value="Unassembled WGS sequence"/>
</dbReference>